<keyword evidence="3 7" id="KW-0812">Transmembrane</keyword>
<dbReference type="Pfam" id="PF05602">
    <property type="entry name" value="CLPTM1"/>
    <property type="match status" value="1"/>
</dbReference>
<comment type="similarity">
    <text evidence="2">Belongs to the CLPTM1 family.</text>
</comment>
<gene>
    <name evidence="8" type="ORF">FA10DRAFT_263593</name>
</gene>
<dbReference type="STRING" id="215250.A0A316YUW3"/>
<dbReference type="InterPro" id="IPR008429">
    <property type="entry name" value="CLPTM1"/>
</dbReference>
<keyword evidence="9" id="KW-1185">Reference proteome</keyword>
<dbReference type="InParanoid" id="A0A316YUW3"/>
<reference evidence="8 9" key="1">
    <citation type="journal article" date="2018" name="Mol. Biol. Evol.">
        <title>Broad Genomic Sampling Reveals a Smut Pathogenic Ancestry of the Fungal Clade Ustilaginomycotina.</title>
        <authorList>
            <person name="Kijpornyongpan T."/>
            <person name="Mondo S.J."/>
            <person name="Barry K."/>
            <person name="Sandor L."/>
            <person name="Lee J."/>
            <person name="Lipzen A."/>
            <person name="Pangilinan J."/>
            <person name="LaButti K."/>
            <person name="Hainaut M."/>
            <person name="Henrissat B."/>
            <person name="Grigoriev I.V."/>
            <person name="Spatafora J.W."/>
            <person name="Aime M.C."/>
        </authorList>
    </citation>
    <scope>NUCLEOTIDE SEQUENCE [LARGE SCALE GENOMIC DNA]</scope>
    <source>
        <strain evidence="8 9">MCA 4198</strain>
    </source>
</reference>
<evidence type="ECO:0000256" key="7">
    <source>
        <dbReference type="SAM" id="Phobius"/>
    </source>
</evidence>
<evidence type="ECO:0000256" key="1">
    <source>
        <dbReference type="ARBA" id="ARBA00004141"/>
    </source>
</evidence>
<dbReference type="SMART" id="SM00679">
    <property type="entry name" value="CTNS"/>
    <property type="match status" value="1"/>
</dbReference>
<accession>A0A316YUW3</accession>
<feature type="transmembrane region" description="Helical" evidence="7">
    <location>
        <begin position="412"/>
        <end position="433"/>
    </location>
</feature>
<feature type="transmembrane region" description="Helical" evidence="7">
    <location>
        <begin position="569"/>
        <end position="591"/>
    </location>
</feature>
<dbReference type="RefSeq" id="XP_025380044.1">
    <property type="nucleotide sequence ID" value="XM_025520281.1"/>
</dbReference>
<feature type="region of interest" description="Disordered" evidence="6">
    <location>
        <begin position="248"/>
        <end position="271"/>
    </location>
</feature>
<dbReference type="EMBL" id="KZ819634">
    <property type="protein sequence ID" value="PWN92846.1"/>
    <property type="molecule type" value="Genomic_DNA"/>
</dbReference>
<keyword evidence="4 7" id="KW-1133">Transmembrane helix</keyword>
<evidence type="ECO:0000256" key="6">
    <source>
        <dbReference type="SAM" id="MobiDB-lite"/>
    </source>
</evidence>
<evidence type="ECO:0000256" key="5">
    <source>
        <dbReference type="ARBA" id="ARBA00023136"/>
    </source>
</evidence>
<organism evidence="8 9">
    <name type="scientific">Acaromyces ingoldii</name>
    <dbReference type="NCBI Taxonomy" id="215250"/>
    <lineage>
        <taxon>Eukaryota</taxon>
        <taxon>Fungi</taxon>
        <taxon>Dikarya</taxon>
        <taxon>Basidiomycota</taxon>
        <taxon>Ustilaginomycotina</taxon>
        <taxon>Exobasidiomycetes</taxon>
        <taxon>Exobasidiales</taxon>
        <taxon>Cryptobasidiaceae</taxon>
        <taxon>Acaromyces</taxon>
    </lineage>
</organism>
<evidence type="ECO:0000256" key="4">
    <source>
        <dbReference type="ARBA" id="ARBA00022989"/>
    </source>
</evidence>
<feature type="compositionally biased region" description="Low complexity" evidence="6">
    <location>
        <begin position="255"/>
        <end position="267"/>
    </location>
</feature>
<dbReference type="GO" id="GO:0016020">
    <property type="term" value="C:membrane"/>
    <property type="evidence" value="ECO:0007669"/>
    <property type="project" value="UniProtKB-SubCell"/>
</dbReference>
<dbReference type="PANTHER" id="PTHR21347:SF0">
    <property type="entry name" value="LIPID SCRAMBLASE CLPTM1L"/>
    <property type="match status" value="1"/>
</dbReference>
<dbReference type="OrthoDB" id="378564at2759"/>
<name>A0A316YUW3_9BASI</name>
<dbReference type="InterPro" id="IPR006603">
    <property type="entry name" value="PQ-loop_rpt"/>
</dbReference>
<comment type="subcellular location">
    <subcellularLocation>
        <location evidence="1">Membrane</location>
        <topology evidence="1">Multi-pass membrane protein</topology>
    </subcellularLocation>
</comment>
<dbReference type="GeneID" id="37042197"/>
<feature type="region of interest" description="Disordered" evidence="6">
    <location>
        <begin position="64"/>
        <end position="84"/>
    </location>
</feature>
<dbReference type="Pfam" id="PF04193">
    <property type="entry name" value="PQ-loop"/>
    <property type="match status" value="1"/>
</dbReference>
<dbReference type="PANTHER" id="PTHR21347">
    <property type="entry name" value="CLEFT LIP AND PALATE ASSOCIATED TRANSMEMBRANE PROTEIN-RELATED"/>
    <property type="match status" value="1"/>
</dbReference>
<feature type="transmembrane region" description="Helical" evidence="7">
    <location>
        <begin position="445"/>
        <end position="468"/>
    </location>
</feature>
<dbReference type="AlphaFoldDB" id="A0A316YUW3"/>
<protein>
    <submittedName>
        <fullName evidence="8">Cleft lip and palate transmembrane 1</fullName>
    </submittedName>
</protein>
<feature type="compositionally biased region" description="Low complexity" evidence="6">
    <location>
        <begin position="1"/>
        <end position="13"/>
    </location>
</feature>
<keyword evidence="5 7" id="KW-0472">Membrane</keyword>
<evidence type="ECO:0000256" key="2">
    <source>
        <dbReference type="ARBA" id="ARBA00009310"/>
    </source>
</evidence>
<dbReference type="GO" id="GO:0012505">
    <property type="term" value="C:endomembrane system"/>
    <property type="evidence" value="ECO:0007669"/>
    <property type="project" value="TreeGrafter"/>
</dbReference>
<evidence type="ECO:0000313" key="9">
    <source>
        <dbReference type="Proteomes" id="UP000245768"/>
    </source>
</evidence>
<feature type="transmembrane region" description="Helical" evidence="7">
    <location>
        <begin position="541"/>
        <end position="563"/>
    </location>
</feature>
<feature type="compositionally biased region" description="Gly residues" evidence="6">
    <location>
        <begin position="14"/>
        <end position="25"/>
    </location>
</feature>
<evidence type="ECO:0000313" key="8">
    <source>
        <dbReference type="EMBL" id="PWN92846.1"/>
    </source>
</evidence>
<sequence>MSSSAPSSSAARAGTGGQGGAGEGGTDWKWQVGKALLFYMGTQAIVGPNGLVAWYRGTSQVQNQQSPASASVPPSPGAPGTQEKLAGFNQQQPVIGRVPPQMTTHALFEHLLPLDVYVFVSSSEAASHDDVSTQFSSLVPHGKGAWSTPHPDYAELLEDPTREAVTGAKVVQGPQGLPAIKWSNITLNDASLKRTAELMVKLPEDVKTSNASVWADIVVVPMGKPLGDRKSLRMRKMLTRLFPERKEREERNLFSKSSNQTASSKSAGPSSVLPFLDKEPAPLITHWHNNLTLAFVAQDQGSGYPIGKLPPPVLQWVHVLETPDDEIVTADNADIALNYPVVFPNDFWHLREHMYPINSTLDSVPLYINLYTTSFFKFQLLSALGDSFEKQPSMASGELDILKRTLLETNPWYLGITVAVSILHSIFEFLAFSSDVSHWRNKENMTGVSLGTILTNVIVQLIILLYLIDQSQETSYMILASQGIGIVIEAWKLTKAVTVSVVPRTAGTGLKALSWLPYRINIEDKHKLSEEEKKTQEYDRLAFKIVACIAAPLLGGYTIYSAVYQSHKGWWSFIIGTLCSFVYAFGFVSLIPQLIVNYKLKSTAGMNPKTFVYKILGTFVDDLFAFAIKMPILHRLACFRDDVVFLVFLYQRWIYGVDNTRANEFGQVVERKDKSSGEEKEKKDQ</sequence>
<feature type="region of interest" description="Disordered" evidence="6">
    <location>
        <begin position="1"/>
        <end position="26"/>
    </location>
</feature>
<proteinExistence type="inferred from homology"/>
<evidence type="ECO:0000256" key="3">
    <source>
        <dbReference type="ARBA" id="ARBA00022692"/>
    </source>
</evidence>
<dbReference type="Proteomes" id="UP000245768">
    <property type="component" value="Unassembled WGS sequence"/>
</dbReference>